<dbReference type="GO" id="GO:0006826">
    <property type="term" value="P:iron ion transport"/>
    <property type="evidence" value="ECO:0007669"/>
    <property type="project" value="UniProtKB-KW"/>
</dbReference>
<feature type="domain" description="TonB-dependent receptor plug" evidence="12">
    <location>
        <begin position="76"/>
        <end position="188"/>
    </location>
</feature>
<reference evidence="13" key="1">
    <citation type="submission" date="2020-09" db="EMBL/GenBank/DDBJ databases">
        <title>Pelagicoccus enzymogenes sp. nov. with an EPS production, isolated from marine sediment.</title>
        <authorList>
            <person name="Feng X."/>
        </authorList>
    </citation>
    <scope>NUCLEOTIDE SEQUENCE</scope>
    <source>
        <strain evidence="13">NFK12</strain>
    </source>
</reference>
<keyword evidence="8" id="KW-0798">TonB box</keyword>
<evidence type="ECO:0000256" key="8">
    <source>
        <dbReference type="ARBA" id="ARBA00023077"/>
    </source>
</evidence>
<dbReference type="InterPro" id="IPR012910">
    <property type="entry name" value="Plug_dom"/>
</dbReference>
<accession>A0A927FD67</accession>
<dbReference type="Gene3D" id="2.40.170.20">
    <property type="entry name" value="TonB-dependent receptor, beta-barrel domain"/>
    <property type="match status" value="2"/>
</dbReference>
<evidence type="ECO:0000256" key="6">
    <source>
        <dbReference type="ARBA" id="ARBA00023004"/>
    </source>
</evidence>
<evidence type="ECO:0000256" key="5">
    <source>
        <dbReference type="ARBA" id="ARBA00022692"/>
    </source>
</evidence>
<proteinExistence type="predicted"/>
<keyword evidence="3" id="KW-1134">Transmembrane beta strand</keyword>
<dbReference type="RefSeq" id="WP_191619317.1">
    <property type="nucleotide sequence ID" value="NZ_JACYFG010000055.1"/>
</dbReference>
<dbReference type="Gene3D" id="2.170.130.10">
    <property type="entry name" value="TonB-dependent receptor, plug domain"/>
    <property type="match status" value="1"/>
</dbReference>
<dbReference type="PANTHER" id="PTHR32552:SF81">
    <property type="entry name" value="TONB-DEPENDENT OUTER MEMBRANE RECEPTOR"/>
    <property type="match status" value="1"/>
</dbReference>
<evidence type="ECO:0000256" key="7">
    <source>
        <dbReference type="ARBA" id="ARBA00023065"/>
    </source>
</evidence>
<protein>
    <submittedName>
        <fullName evidence="13">TonB-dependent receptor plug domain-containing protein</fullName>
    </submittedName>
</protein>
<dbReference type="AlphaFoldDB" id="A0A927FD67"/>
<keyword evidence="4" id="KW-0410">Iron transport</keyword>
<comment type="subcellular location">
    <subcellularLocation>
        <location evidence="1">Cell outer membrane</location>
        <topology evidence="1">Multi-pass membrane protein</topology>
    </subcellularLocation>
</comment>
<keyword evidence="10" id="KW-0998">Cell outer membrane</keyword>
<evidence type="ECO:0000256" key="4">
    <source>
        <dbReference type="ARBA" id="ARBA00022496"/>
    </source>
</evidence>
<dbReference type="Pfam" id="PF07715">
    <property type="entry name" value="Plug"/>
    <property type="match status" value="1"/>
</dbReference>
<dbReference type="InterPro" id="IPR037066">
    <property type="entry name" value="Plug_dom_sf"/>
</dbReference>
<keyword evidence="7" id="KW-0406">Ion transport</keyword>
<feature type="region of interest" description="Disordered" evidence="11">
    <location>
        <begin position="313"/>
        <end position="334"/>
    </location>
</feature>
<evidence type="ECO:0000256" key="2">
    <source>
        <dbReference type="ARBA" id="ARBA00022448"/>
    </source>
</evidence>
<evidence type="ECO:0000256" key="1">
    <source>
        <dbReference type="ARBA" id="ARBA00004571"/>
    </source>
</evidence>
<evidence type="ECO:0000259" key="12">
    <source>
        <dbReference type="Pfam" id="PF07715"/>
    </source>
</evidence>
<comment type="caution">
    <text evidence="13">The sequence shown here is derived from an EMBL/GenBank/DDBJ whole genome shotgun (WGS) entry which is preliminary data.</text>
</comment>
<dbReference type="InterPro" id="IPR039426">
    <property type="entry name" value="TonB-dep_rcpt-like"/>
</dbReference>
<keyword evidence="9" id="KW-0472">Membrane</keyword>
<organism evidence="13 14">
    <name type="scientific">Pelagicoccus enzymogenes</name>
    <dbReference type="NCBI Taxonomy" id="2773457"/>
    <lineage>
        <taxon>Bacteria</taxon>
        <taxon>Pseudomonadati</taxon>
        <taxon>Verrucomicrobiota</taxon>
        <taxon>Opitutia</taxon>
        <taxon>Puniceicoccales</taxon>
        <taxon>Pelagicoccaceae</taxon>
        <taxon>Pelagicoccus</taxon>
    </lineage>
</organism>
<sequence>MNRYPNLIAPVHQAPWSKLFSISCIATISAIPLTAQNADEADEDVFELSPFEVTGEDNQGYRATSSLAGSRLKTQLKDVASAISVVTEEFLDDTASTDLKDILVYTTNSEVAGIGGNFYGTNADDGGYRNEMLVNPQRGTRLRGLNQADITRNYFTSNIPTNSYNISRVDIQRGSNSILYGLGSPAGIINGSLKDPYMSESGGALEVGFDSYGSHREVVDVSKPLIEDVLAVRFIAMNDESKFRQDHTFNDDRRYYGALRWQPKMGDGVFTQFDVRGEFGEIDANRPVSTTAADFASNWWRAEQLFMHEPLRANGAPQEPTGDPENPFTTRDDLRTFFTGAPSGSWWNGQPATIFQDPNSSVVGNGQLDAYRQRDGSPWGGLSGLGGRNWANDKDQVSYYSGNSYVSSLISNFESSTGQSFTGFGSLWPTQMILDGPLAMIDQSIQGPNKSEYNDFDSLELSFSQTYLDGDLGINVGYYDESYRYGRMNFIDTNAVTIDVNANLRAGYSNPDAGRPVVYGGNSASDAEDSVESLRATAFYKFDPGEATGNDLLGKLFGEQTFTAVFSDEEKTNSGANYNPFVWDAETYNDRYNNSLTYGGTWSARYLGDDLSGYSSFGSVPASAIQGLNVVQEPGSSNNVLTFDYADSRTWVTGTSNILDYRGDKAPLYNWAWEGYDTTESLAFVWQGRLLNDAIIPLFGWREDEYKRWDKAAPPRDETYNYYLPFDPEWTYEGVDPIVAKASRTSWGVVVHANQLLDLFGAELPGDTEFSVFYNDSSSFRPADVGIDNYGNDLASPSGTTEDYGFRLALFKNKLELRTTWYETTQRNTTLSDPSGMVFWAKGGIVRHVDGLAMETWGSSVNAGRLHQPVPEWLVNDWFLGEGAYDASVMNQPIPADWRDQISTLVNQPLRIRQGAVPGSDNYIAQGDINPETDQPYLGPLLTPEEVEYRQAWFDARTDAEWFRPLDPEWVASKDFQKITNDYYLWEQSPPGGQKLTNDLVSKGIEFEITANPTDRWRMSFNASKNEATRTNILPDWPRFIESMAPIWFDGFNSTQEEVDGLNYWTIDGYADVRHWYGEQGYSGYGETTGGRMMNQVYSSYHNLMAGEGQGVNELRKWRFNFVTNYQFADDGPMKGFNVGGAVRWQDKSAIGYYPEFNEDANIWVTDVDRPIYGPSEENYDAWVGYQRKLNDKVDYRVQLNVRNLFADDDMIPILANPDGSIAQVRIPAKTTWTLSNTFSF</sequence>
<keyword evidence="14" id="KW-1185">Reference proteome</keyword>
<evidence type="ECO:0000313" key="14">
    <source>
        <dbReference type="Proteomes" id="UP000622317"/>
    </source>
</evidence>
<keyword evidence="5" id="KW-0812">Transmembrane</keyword>
<dbReference type="SUPFAM" id="SSF56935">
    <property type="entry name" value="Porins"/>
    <property type="match status" value="2"/>
</dbReference>
<evidence type="ECO:0000313" key="13">
    <source>
        <dbReference type="EMBL" id="MBD5782239.1"/>
    </source>
</evidence>
<dbReference type="Proteomes" id="UP000622317">
    <property type="component" value="Unassembled WGS sequence"/>
</dbReference>
<name>A0A927FD67_9BACT</name>
<dbReference type="PANTHER" id="PTHR32552">
    <property type="entry name" value="FERRICHROME IRON RECEPTOR-RELATED"/>
    <property type="match status" value="1"/>
</dbReference>
<dbReference type="GO" id="GO:0009279">
    <property type="term" value="C:cell outer membrane"/>
    <property type="evidence" value="ECO:0007669"/>
    <property type="project" value="UniProtKB-SubCell"/>
</dbReference>
<evidence type="ECO:0000256" key="10">
    <source>
        <dbReference type="ARBA" id="ARBA00023237"/>
    </source>
</evidence>
<dbReference type="EMBL" id="JACYFG010000055">
    <property type="protein sequence ID" value="MBD5782239.1"/>
    <property type="molecule type" value="Genomic_DNA"/>
</dbReference>
<gene>
    <name evidence="13" type="ORF">IEN85_22260</name>
</gene>
<evidence type="ECO:0000256" key="3">
    <source>
        <dbReference type="ARBA" id="ARBA00022452"/>
    </source>
</evidence>
<evidence type="ECO:0000256" key="11">
    <source>
        <dbReference type="SAM" id="MobiDB-lite"/>
    </source>
</evidence>
<evidence type="ECO:0000256" key="9">
    <source>
        <dbReference type="ARBA" id="ARBA00023136"/>
    </source>
</evidence>
<keyword evidence="2" id="KW-0813">Transport</keyword>
<dbReference type="InterPro" id="IPR036942">
    <property type="entry name" value="Beta-barrel_TonB_sf"/>
</dbReference>
<keyword evidence="6" id="KW-0408">Iron</keyword>
<keyword evidence="13" id="KW-0675">Receptor</keyword>